<dbReference type="Pfam" id="PF12009">
    <property type="entry name" value="Telomerase_RBD"/>
    <property type="match status" value="1"/>
</dbReference>
<dbReference type="InterPro" id="IPR000477">
    <property type="entry name" value="RT_dom"/>
</dbReference>
<feature type="compositionally biased region" description="Basic and acidic residues" evidence="14">
    <location>
        <begin position="202"/>
        <end position="217"/>
    </location>
</feature>
<keyword evidence="7 13" id="KW-0479">Metal-binding</keyword>
<keyword evidence="4 13" id="KW-0158">Chromosome</keyword>
<dbReference type="PROSITE" id="PS50878">
    <property type="entry name" value="RT_POL"/>
    <property type="match status" value="1"/>
</dbReference>
<dbReference type="Pfam" id="PF00078">
    <property type="entry name" value="RVT_1"/>
    <property type="match status" value="1"/>
</dbReference>
<comment type="caution">
    <text evidence="16">The sequence shown here is derived from an EMBL/GenBank/DDBJ whole genome shotgun (WGS) entry which is preliminary data.</text>
</comment>
<dbReference type="CDD" id="cd01648">
    <property type="entry name" value="TERT"/>
    <property type="match status" value="1"/>
</dbReference>
<evidence type="ECO:0000256" key="5">
    <source>
        <dbReference type="ARBA" id="ARBA00022679"/>
    </source>
</evidence>
<keyword evidence="9 13" id="KW-0779">Telomere</keyword>
<keyword evidence="11 13" id="KW-0539">Nucleus</keyword>
<evidence type="ECO:0000256" key="12">
    <source>
        <dbReference type="ARBA" id="ARBA00048173"/>
    </source>
</evidence>
<keyword evidence="6 13" id="KW-0548">Nucleotidyltransferase</keyword>
<sequence>MSIVLTPPPPLSKRLRHKTLSAYYPHLQTLRDYLVSTLGCPLTQLLHPDDPERYTELLDTTISAVSSDDHARLWNDAGRWGDVEGTQQEAIDRIMREVARSATRNHRDVLLSGSRTYSEDLPINTNRPTIENRHVNSPSSVLRTLEWKILRSRLGDQGFRHLLVHTSLFLTVGNNCFIQLSGTPLYDMYDAKGPKGIRGMKRSSEVDQGVDKGTGDQRRRKRRRRNGGGGGGGGGDGSDGGALGDGEERMALHQMKRKVSASGKGKGRAVGPADEPVARQRMFYGHPAKRADGKLLPGVPPSHILNKLMPSRDYIIDNTACLRLVRAVFPALFGRARQSHHDGVATVDLERDLQRLSRSCSRRIPPLIGVMRELVVRHSSTDYRTLLWRCIERRGGTDGELQPVSHSQVSRFVTSVLKSLLSTSIIGSRKNLEAICRHARAFINAKQYESTTLHSLMQGLSVDDIQWLDISSDSNSRTASHDAVKRRRLVEDFVFWLFSDFLIPLIKNTFYITETASTRYETVYFLHDDWTVATGPHFKQLEVDLLEELDSNEGFFALQGRLGVSAVRLVPKPNGFRPIVNLGRRIKERGLDLPGIPVSGMAKSEAMSANQILRGVHQVLTLEKERKRDLLGSSLFGTNEIFTPLQSLKKDLMAKHGELPGLYFVKMDIKAAFDTIKQDKMLQDHDYCLMLYCLLLPPASKASQGSARRIFKTRALVNDEMWTGFGEHAKTIATPLRNAVIIDLVRRRPITREACMDLLRTHIKENVWQVGNRLFRQREGIPQGSKISSLLCSFFYSHLEREHLGWINQPGSRLLRYIDDFMLITDDYHHAKRFVATMSRGFPEYGAFVSSNKTLLSFEHATGSQVAPLDTHHNDIDTVHLNIFLNFALTAMKVPHYFDRTRDRTEAECDVIFTSLGMAAEYTHVAGRARVKHASRADRSKEHYAVKRQDFIFLAKTAMLKVLAKKASRFKKVVHLLTEHLGGREYRGMLERHEKVVNLGWQAVCDARY</sequence>
<dbReference type="SUPFAM" id="SSF56672">
    <property type="entry name" value="DNA/RNA polymerases"/>
    <property type="match status" value="1"/>
</dbReference>
<evidence type="ECO:0000313" key="16">
    <source>
        <dbReference type="EMBL" id="RSH93433.1"/>
    </source>
</evidence>
<evidence type="ECO:0000256" key="8">
    <source>
        <dbReference type="ARBA" id="ARBA00022842"/>
    </source>
</evidence>
<dbReference type="InterPro" id="IPR021891">
    <property type="entry name" value="Telomerase_RBD"/>
</dbReference>
<evidence type="ECO:0000313" key="17">
    <source>
        <dbReference type="Proteomes" id="UP000279259"/>
    </source>
</evidence>
<dbReference type="GO" id="GO:0042162">
    <property type="term" value="F:telomeric DNA binding"/>
    <property type="evidence" value="ECO:0007669"/>
    <property type="project" value="TreeGrafter"/>
</dbReference>
<evidence type="ECO:0000256" key="11">
    <source>
        <dbReference type="ARBA" id="ARBA00023242"/>
    </source>
</evidence>
<feature type="region of interest" description="Disordered" evidence="14">
    <location>
        <begin position="253"/>
        <end position="272"/>
    </location>
</feature>
<dbReference type="EC" id="2.7.7.49" evidence="2 13"/>
<comment type="function">
    <text evidence="13">Telomerase is a ribonucleoprotein enzyme essential for the replication of chromosome termini in most eukaryotes. It elongates telomeres. It is a reverse transcriptase that adds simple sequence repeats to chromosome ends by copying a template sequence within the RNA component of the enzyme.</text>
</comment>
<dbReference type="PRINTS" id="PR01365">
    <property type="entry name" value="TELOMERASERT"/>
</dbReference>
<evidence type="ECO:0000256" key="1">
    <source>
        <dbReference type="ARBA" id="ARBA00008001"/>
    </source>
</evidence>
<name>A0A427YQQ7_9TREE</name>
<dbReference type="GO" id="GO:0070034">
    <property type="term" value="F:telomerase RNA binding"/>
    <property type="evidence" value="ECO:0007669"/>
    <property type="project" value="TreeGrafter"/>
</dbReference>
<feature type="domain" description="Reverse transcriptase" evidence="15">
    <location>
        <begin position="551"/>
        <end position="889"/>
    </location>
</feature>
<accession>A0A427YQQ7</accession>
<dbReference type="SMART" id="SM00975">
    <property type="entry name" value="Telomerase_RBD"/>
    <property type="match status" value="1"/>
</dbReference>
<dbReference type="GO" id="GO:0046872">
    <property type="term" value="F:metal ion binding"/>
    <property type="evidence" value="ECO:0007669"/>
    <property type="project" value="UniProtKB-KW"/>
</dbReference>
<dbReference type="PANTHER" id="PTHR12066:SF0">
    <property type="entry name" value="TELOMERASE REVERSE TRANSCRIPTASE"/>
    <property type="match status" value="1"/>
</dbReference>
<keyword evidence="17" id="KW-1185">Reference proteome</keyword>
<gene>
    <name evidence="16" type="ORF">EHS25_007789</name>
</gene>
<evidence type="ECO:0000256" key="13">
    <source>
        <dbReference type="RuleBase" id="RU365061"/>
    </source>
</evidence>
<protein>
    <recommendedName>
        <fullName evidence="3 13">Telomerase reverse transcriptase</fullName>
        <ecNumber evidence="2 13">2.7.7.49</ecNumber>
    </recommendedName>
    <alternativeName>
        <fullName evidence="13">Telomerase catalytic subunit</fullName>
    </alternativeName>
</protein>
<comment type="catalytic activity">
    <reaction evidence="12 13">
        <text>DNA(n) + a 2'-deoxyribonucleoside 5'-triphosphate = DNA(n+1) + diphosphate</text>
        <dbReference type="Rhea" id="RHEA:22508"/>
        <dbReference type="Rhea" id="RHEA-COMP:17339"/>
        <dbReference type="Rhea" id="RHEA-COMP:17340"/>
        <dbReference type="ChEBI" id="CHEBI:33019"/>
        <dbReference type="ChEBI" id="CHEBI:61560"/>
        <dbReference type="ChEBI" id="CHEBI:173112"/>
        <dbReference type="EC" id="2.7.7.49"/>
    </reaction>
</comment>
<dbReference type="InterPro" id="IPR043502">
    <property type="entry name" value="DNA/RNA_pol_sf"/>
</dbReference>
<evidence type="ECO:0000256" key="10">
    <source>
        <dbReference type="ARBA" id="ARBA00022918"/>
    </source>
</evidence>
<feature type="compositionally biased region" description="Gly residues" evidence="14">
    <location>
        <begin position="227"/>
        <end position="244"/>
    </location>
</feature>
<keyword evidence="5 13" id="KW-0808">Transferase</keyword>
<keyword evidence="8 13" id="KW-0460">Magnesium</keyword>
<evidence type="ECO:0000256" key="3">
    <source>
        <dbReference type="ARBA" id="ARBA00016182"/>
    </source>
</evidence>
<dbReference type="STRING" id="1890683.A0A427YQQ7"/>
<comment type="similarity">
    <text evidence="1 13">Belongs to the reverse transcriptase family. Telomerase subfamily.</text>
</comment>
<dbReference type="GO" id="GO:0003720">
    <property type="term" value="F:telomerase activity"/>
    <property type="evidence" value="ECO:0007669"/>
    <property type="project" value="InterPro"/>
</dbReference>
<dbReference type="OrthoDB" id="289721at2759"/>
<dbReference type="InterPro" id="IPR003545">
    <property type="entry name" value="Telomerase_RT"/>
</dbReference>
<dbReference type="GO" id="GO:0007004">
    <property type="term" value="P:telomere maintenance via telomerase"/>
    <property type="evidence" value="ECO:0007669"/>
    <property type="project" value="TreeGrafter"/>
</dbReference>
<dbReference type="PANTHER" id="PTHR12066">
    <property type="entry name" value="TELOMERASE REVERSE TRANSCRIPTASE"/>
    <property type="match status" value="1"/>
</dbReference>
<dbReference type="GO" id="GO:0000333">
    <property type="term" value="C:telomerase catalytic core complex"/>
    <property type="evidence" value="ECO:0007669"/>
    <property type="project" value="TreeGrafter"/>
</dbReference>
<dbReference type="Gene3D" id="1.10.357.90">
    <property type="match status" value="1"/>
</dbReference>
<dbReference type="AlphaFoldDB" id="A0A427YQQ7"/>
<evidence type="ECO:0000259" key="15">
    <source>
        <dbReference type="PROSITE" id="PS50878"/>
    </source>
</evidence>
<evidence type="ECO:0000256" key="2">
    <source>
        <dbReference type="ARBA" id="ARBA00012493"/>
    </source>
</evidence>
<dbReference type="Proteomes" id="UP000279259">
    <property type="component" value="Unassembled WGS sequence"/>
</dbReference>
<evidence type="ECO:0000256" key="4">
    <source>
        <dbReference type="ARBA" id="ARBA00022454"/>
    </source>
</evidence>
<evidence type="ECO:0000256" key="14">
    <source>
        <dbReference type="SAM" id="MobiDB-lite"/>
    </source>
</evidence>
<keyword evidence="10 13" id="KW-0695">RNA-directed DNA polymerase</keyword>
<reference evidence="16 17" key="1">
    <citation type="submission" date="2018-11" db="EMBL/GenBank/DDBJ databases">
        <title>Genome sequence of Saitozyma podzolica DSM 27192.</title>
        <authorList>
            <person name="Aliyu H."/>
            <person name="Gorte O."/>
            <person name="Ochsenreither K."/>
        </authorList>
    </citation>
    <scope>NUCLEOTIDE SEQUENCE [LARGE SCALE GENOMIC DNA]</scope>
    <source>
        <strain evidence="16 17">DSM 27192</strain>
    </source>
</reference>
<evidence type="ECO:0000256" key="9">
    <source>
        <dbReference type="ARBA" id="ARBA00022895"/>
    </source>
</evidence>
<proteinExistence type="inferred from homology"/>
<comment type="subcellular location">
    <subcellularLocation>
        <location evidence="13">Nucleus</location>
    </subcellularLocation>
    <subcellularLocation>
        <location evidence="13">Chromosome</location>
        <location evidence="13">Telomere</location>
    </subcellularLocation>
</comment>
<dbReference type="EMBL" id="RSCD01000004">
    <property type="protein sequence ID" value="RSH93433.1"/>
    <property type="molecule type" value="Genomic_DNA"/>
</dbReference>
<organism evidence="16 17">
    <name type="scientific">Saitozyma podzolica</name>
    <dbReference type="NCBI Taxonomy" id="1890683"/>
    <lineage>
        <taxon>Eukaryota</taxon>
        <taxon>Fungi</taxon>
        <taxon>Dikarya</taxon>
        <taxon>Basidiomycota</taxon>
        <taxon>Agaricomycotina</taxon>
        <taxon>Tremellomycetes</taxon>
        <taxon>Tremellales</taxon>
        <taxon>Trimorphomycetaceae</taxon>
        <taxon>Saitozyma</taxon>
    </lineage>
</organism>
<evidence type="ECO:0000256" key="6">
    <source>
        <dbReference type="ARBA" id="ARBA00022695"/>
    </source>
</evidence>
<evidence type="ECO:0000256" key="7">
    <source>
        <dbReference type="ARBA" id="ARBA00022723"/>
    </source>
</evidence>
<dbReference type="Gene3D" id="1.10.132.70">
    <property type="match status" value="1"/>
</dbReference>
<feature type="region of interest" description="Disordered" evidence="14">
    <location>
        <begin position="197"/>
        <end position="245"/>
    </location>
</feature>
<dbReference type="GO" id="GO:0000781">
    <property type="term" value="C:chromosome, telomeric region"/>
    <property type="evidence" value="ECO:0007669"/>
    <property type="project" value="UniProtKB-SubCell"/>
</dbReference>